<evidence type="ECO:0000259" key="1">
    <source>
        <dbReference type="Pfam" id="PF24864"/>
    </source>
</evidence>
<organism evidence="2 3">
    <name type="scientific">Letharia columbiana</name>
    <dbReference type="NCBI Taxonomy" id="112416"/>
    <lineage>
        <taxon>Eukaryota</taxon>
        <taxon>Fungi</taxon>
        <taxon>Dikarya</taxon>
        <taxon>Ascomycota</taxon>
        <taxon>Pezizomycotina</taxon>
        <taxon>Lecanoromycetes</taxon>
        <taxon>OSLEUM clade</taxon>
        <taxon>Lecanoromycetidae</taxon>
        <taxon>Lecanorales</taxon>
        <taxon>Lecanorineae</taxon>
        <taxon>Parmeliaceae</taxon>
        <taxon>Letharia</taxon>
    </lineage>
</organism>
<accession>A0A8H6FX66</accession>
<protein>
    <recommendedName>
        <fullName evidence="1">DUF7730 domain-containing protein</fullName>
    </recommendedName>
</protein>
<dbReference type="GeneID" id="59287153"/>
<dbReference type="RefSeq" id="XP_037165745.1">
    <property type="nucleotide sequence ID" value="XM_037307407.1"/>
</dbReference>
<dbReference type="Pfam" id="PF24864">
    <property type="entry name" value="DUF7730"/>
    <property type="match status" value="1"/>
</dbReference>
<dbReference type="Proteomes" id="UP000578531">
    <property type="component" value="Unassembled WGS sequence"/>
</dbReference>
<evidence type="ECO:0000313" key="2">
    <source>
        <dbReference type="EMBL" id="KAF6236399.1"/>
    </source>
</evidence>
<proteinExistence type="predicted"/>
<gene>
    <name evidence="2" type="ORF">HO173_005491</name>
</gene>
<sequence>MVCTIKEWHPTTKNIDFEETEARRFQKLETDLFKPYKRDVSAPQKETMSRNYAASPLFRLPPETRVRIYGLVLGGKQLWIAHSDSKVELEKPEKTYNPRDPDQHSTATIVTGADVPYHSTADSFPRTKPSITDYHLGLLRVCRQVYTETALLPFTLNTFTFSDDLVRREFEQSAGAGEEEGAEEGGWEI</sequence>
<reference evidence="2 3" key="1">
    <citation type="journal article" date="2020" name="Genomics">
        <title>Complete, high-quality genomes from long-read metagenomic sequencing of two wolf lichen thalli reveals enigmatic genome architecture.</title>
        <authorList>
            <person name="McKenzie S.K."/>
            <person name="Walston R.F."/>
            <person name="Allen J.L."/>
        </authorList>
    </citation>
    <scope>NUCLEOTIDE SEQUENCE [LARGE SCALE GENOMIC DNA]</scope>
    <source>
        <strain evidence="2">WasteWater2</strain>
    </source>
</reference>
<dbReference type="PANTHER" id="PTHR38790">
    <property type="entry name" value="2EXR DOMAIN-CONTAINING PROTEIN-RELATED"/>
    <property type="match status" value="1"/>
</dbReference>
<comment type="caution">
    <text evidence="2">The sequence shown here is derived from an EMBL/GenBank/DDBJ whole genome shotgun (WGS) entry which is preliminary data.</text>
</comment>
<feature type="domain" description="DUF7730" evidence="1">
    <location>
        <begin position="53"/>
        <end position="163"/>
    </location>
</feature>
<evidence type="ECO:0000313" key="3">
    <source>
        <dbReference type="Proteomes" id="UP000578531"/>
    </source>
</evidence>
<dbReference type="EMBL" id="JACCJC010000019">
    <property type="protein sequence ID" value="KAF6236399.1"/>
    <property type="molecule type" value="Genomic_DNA"/>
</dbReference>
<keyword evidence="3" id="KW-1185">Reference proteome</keyword>
<dbReference type="PANTHER" id="PTHR38790:SF4">
    <property type="entry name" value="2EXR DOMAIN-CONTAINING PROTEIN"/>
    <property type="match status" value="1"/>
</dbReference>
<name>A0A8H6FX66_9LECA</name>
<dbReference type="AlphaFoldDB" id="A0A8H6FX66"/>
<dbReference type="InterPro" id="IPR056632">
    <property type="entry name" value="DUF7730"/>
</dbReference>
<dbReference type="OrthoDB" id="5413827at2759"/>